<dbReference type="InterPro" id="IPR050765">
    <property type="entry name" value="Riboflavin_Biosynth_HTPR"/>
</dbReference>
<dbReference type="GO" id="GO:0008270">
    <property type="term" value="F:zinc ion binding"/>
    <property type="evidence" value="ECO:0007669"/>
    <property type="project" value="InterPro"/>
</dbReference>
<dbReference type="AlphaFoldDB" id="A0A381RS24"/>
<dbReference type="SUPFAM" id="SSF53597">
    <property type="entry name" value="Dihydrofolate reductase-like"/>
    <property type="match status" value="1"/>
</dbReference>
<evidence type="ECO:0000259" key="9">
    <source>
        <dbReference type="PROSITE" id="PS51747"/>
    </source>
</evidence>
<dbReference type="PROSITE" id="PS00903">
    <property type="entry name" value="CYT_DCMP_DEAMINASES_1"/>
    <property type="match status" value="1"/>
</dbReference>
<dbReference type="PIRSF" id="PIRSF006769">
    <property type="entry name" value="RibD"/>
    <property type="match status" value="1"/>
</dbReference>
<keyword evidence="5" id="KW-0862">Zinc</keyword>
<evidence type="ECO:0000256" key="6">
    <source>
        <dbReference type="ARBA" id="ARBA00022857"/>
    </source>
</evidence>
<sequence length="336" mass="33877">MDTPADHDFMAQAIAAAAGVRHATSPNPWVGAVVVADGVVVGTGATSPPGGPHAEVHALASAGASAQGATLYATLEPCGHQGRTGPCTEAILGAGVARVVVGVADPDPDVGGRGLALLREGGVEVVEGVAAAEVAEQLAPYLHQRRTGRPYVVLKLAATLDGRIAAPDGSSAWITGPEARVDAHRLRAESDAVCVGAGTIRLDDPALTVRDWAPPGGGLVGDPRRIVLGHVAESAGVQPAESHEGPLEDLLDRLGAEGVLQLLVEGGADVAGGFHRAGLVDRYVVYLAPALLGGDDGRPLLAGPGAPTMAELCRGRFASVVAFGDDLRLDLVLDGS</sequence>
<dbReference type="Gene3D" id="3.40.140.10">
    <property type="entry name" value="Cytidine Deaminase, domain 2"/>
    <property type="match status" value="1"/>
</dbReference>
<dbReference type="UniPathway" id="UPA00275">
    <property type="reaction ID" value="UER00401"/>
</dbReference>
<dbReference type="GO" id="GO:0008703">
    <property type="term" value="F:5-amino-6-(5-phosphoribosylamino)uracil reductase activity"/>
    <property type="evidence" value="ECO:0007669"/>
    <property type="project" value="InterPro"/>
</dbReference>
<feature type="domain" description="CMP/dCMP-type deaminase" evidence="9">
    <location>
        <begin position="4"/>
        <end position="125"/>
    </location>
</feature>
<evidence type="ECO:0000256" key="7">
    <source>
        <dbReference type="ARBA" id="ARBA00023002"/>
    </source>
</evidence>
<dbReference type="NCBIfam" id="TIGR00326">
    <property type="entry name" value="eubact_ribD"/>
    <property type="match status" value="1"/>
</dbReference>
<dbReference type="PROSITE" id="PS51747">
    <property type="entry name" value="CYT_DCMP_DEAMINASES_2"/>
    <property type="match status" value="1"/>
</dbReference>
<dbReference type="InterPro" id="IPR016193">
    <property type="entry name" value="Cytidine_deaminase-like"/>
</dbReference>
<keyword evidence="3" id="KW-0686">Riboflavin biosynthesis</keyword>
<accession>A0A381RS24</accession>
<evidence type="ECO:0000313" key="10">
    <source>
        <dbReference type="EMBL" id="SUZ93961.1"/>
    </source>
</evidence>
<evidence type="ECO:0000256" key="2">
    <source>
        <dbReference type="ARBA" id="ARBA00004910"/>
    </source>
</evidence>
<gene>
    <name evidence="10" type="ORF">METZ01_LOCUS46815</name>
</gene>
<dbReference type="SUPFAM" id="SSF53927">
    <property type="entry name" value="Cytidine deaminase-like"/>
    <property type="match status" value="1"/>
</dbReference>
<comment type="pathway">
    <text evidence="1">Cofactor biosynthesis; riboflavin biosynthesis; 5-amino-6-(D-ribitylamino)uracil from GTP: step 2/4.</text>
</comment>
<dbReference type="PANTHER" id="PTHR38011">
    <property type="entry name" value="DIHYDROFOLATE REDUCTASE FAMILY PROTEIN (AFU_ORTHOLOGUE AFUA_8G06820)"/>
    <property type="match status" value="1"/>
</dbReference>
<evidence type="ECO:0000256" key="5">
    <source>
        <dbReference type="ARBA" id="ARBA00022833"/>
    </source>
</evidence>
<dbReference type="EMBL" id="UINC01002191">
    <property type="protein sequence ID" value="SUZ93961.1"/>
    <property type="molecule type" value="Genomic_DNA"/>
</dbReference>
<dbReference type="InterPro" id="IPR024072">
    <property type="entry name" value="DHFR-like_dom_sf"/>
</dbReference>
<organism evidence="10">
    <name type="scientific">marine metagenome</name>
    <dbReference type="NCBI Taxonomy" id="408172"/>
    <lineage>
        <taxon>unclassified sequences</taxon>
        <taxon>metagenomes</taxon>
        <taxon>ecological metagenomes</taxon>
    </lineage>
</organism>
<dbReference type="PANTHER" id="PTHR38011:SF7">
    <property type="entry name" value="2,5-DIAMINO-6-RIBOSYLAMINO-4(3H)-PYRIMIDINONE 5'-PHOSPHATE REDUCTASE"/>
    <property type="match status" value="1"/>
</dbReference>
<keyword evidence="4" id="KW-0479">Metal-binding</keyword>
<evidence type="ECO:0000256" key="3">
    <source>
        <dbReference type="ARBA" id="ARBA00022619"/>
    </source>
</evidence>
<dbReference type="InterPro" id="IPR002125">
    <property type="entry name" value="CMP_dCMP_dom"/>
</dbReference>
<evidence type="ECO:0000256" key="8">
    <source>
        <dbReference type="ARBA" id="ARBA00023268"/>
    </source>
</evidence>
<name>A0A381RS24_9ZZZZ</name>
<proteinExistence type="predicted"/>
<dbReference type="InterPro" id="IPR004794">
    <property type="entry name" value="Eubact_RibD"/>
</dbReference>
<comment type="pathway">
    <text evidence="2">Cofactor biosynthesis; riboflavin biosynthesis; 5-amino-6-(D-ribitylamino)uracil from GTP: step 3/4.</text>
</comment>
<dbReference type="Pfam" id="PF00383">
    <property type="entry name" value="dCMP_cyt_deam_1"/>
    <property type="match status" value="1"/>
</dbReference>
<protein>
    <recommendedName>
        <fullName evidence="9">CMP/dCMP-type deaminase domain-containing protein</fullName>
    </recommendedName>
</protein>
<reference evidence="10" key="1">
    <citation type="submission" date="2018-05" db="EMBL/GenBank/DDBJ databases">
        <authorList>
            <person name="Lanie J.A."/>
            <person name="Ng W.-L."/>
            <person name="Kazmierczak K.M."/>
            <person name="Andrzejewski T.M."/>
            <person name="Davidsen T.M."/>
            <person name="Wayne K.J."/>
            <person name="Tettelin H."/>
            <person name="Glass J.I."/>
            <person name="Rusch D."/>
            <person name="Podicherti R."/>
            <person name="Tsui H.-C.T."/>
            <person name="Winkler M.E."/>
        </authorList>
    </citation>
    <scope>NUCLEOTIDE SEQUENCE</scope>
</reference>
<evidence type="ECO:0000256" key="1">
    <source>
        <dbReference type="ARBA" id="ARBA00004882"/>
    </source>
</evidence>
<dbReference type="GO" id="GO:0008835">
    <property type="term" value="F:diaminohydroxyphosphoribosylaminopyrimidine deaminase activity"/>
    <property type="evidence" value="ECO:0007669"/>
    <property type="project" value="InterPro"/>
</dbReference>
<evidence type="ECO:0000256" key="4">
    <source>
        <dbReference type="ARBA" id="ARBA00022723"/>
    </source>
</evidence>
<keyword evidence="8" id="KW-0511">Multifunctional enzyme</keyword>
<keyword evidence="7" id="KW-0560">Oxidoreductase</keyword>
<dbReference type="InterPro" id="IPR002734">
    <property type="entry name" value="RibDG_C"/>
</dbReference>
<dbReference type="Pfam" id="PF01872">
    <property type="entry name" value="RibD_C"/>
    <property type="match status" value="1"/>
</dbReference>
<dbReference type="Gene3D" id="3.40.430.10">
    <property type="entry name" value="Dihydrofolate Reductase, subunit A"/>
    <property type="match status" value="2"/>
</dbReference>
<dbReference type="InterPro" id="IPR016192">
    <property type="entry name" value="APOBEC/CMP_deaminase_Zn-bd"/>
</dbReference>
<dbReference type="GO" id="GO:0009231">
    <property type="term" value="P:riboflavin biosynthetic process"/>
    <property type="evidence" value="ECO:0007669"/>
    <property type="project" value="UniProtKB-UniPathway"/>
</dbReference>
<keyword evidence="6" id="KW-0521">NADP</keyword>